<dbReference type="KEGG" id="cman:A9D14_16000"/>
<sequence length="291" mass="31735">MIASVGPVLPLPLLRATGRYRGALGWNVEREMPFADRWLESKFPRWAFSILEDWGAGRFDDLETVVFSRADDGAQRLYYYVCELQRRGVMGGPLPLICDVTLIPRPHGQAHLEAALARLADRLDVGRDALARALDEAALGAPMPPEGNGPLCLLAGTPPPDRRLHDAAAQAGWRMHGPTLTESWNDMAAIPPEPGESPFAALARAMRATTAASRGFRDRNAALAAEVGQTGASAAVLWFTEEDEARIWDLPGQKRVLEELGVPVLALTRRDWAARNGAGREITQFLKETAA</sequence>
<name>A0A1Z1FGF3_9SPHN</name>
<evidence type="ECO:0008006" key="3">
    <source>
        <dbReference type="Google" id="ProtNLM"/>
    </source>
</evidence>
<dbReference type="Proteomes" id="UP000195807">
    <property type="component" value="Plasmid pCME4A9I"/>
</dbReference>
<keyword evidence="1" id="KW-0614">Plasmid</keyword>
<dbReference type="EMBL" id="CP019603">
    <property type="protein sequence ID" value="ARU17842.1"/>
    <property type="molecule type" value="Genomic_DNA"/>
</dbReference>
<evidence type="ECO:0000313" key="2">
    <source>
        <dbReference type="Proteomes" id="UP000195807"/>
    </source>
</evidence>
<accession>A0A1Z1FGF3</accession>
<dbReference type="AlphaFoldDB" id="A0A1Z1FGF3"/>
<dbReference type="OrthoDB" id="7405845at2"/>
<keyword evidence="2" id="KW-1185">Reference proteome</keyword>
<reference evidence="1 2" key="1">
    <citation type="submission" date="2017-01" db="EMBL/GenBank/DDBJ databases">
        <title>Complete genome sequence of esterase-producing bacterium Croceicoccus marinus E4A9.</title>
        <authorList>
            <person name="Wu Y.-H."/>
            <person name="Cheng H."/>
            <person name="Xu L."/>
            <person name="Huo Y.-Y."/>
            <person name="Wang C.-S."/>
            <person name="Xu X.-W."/>
        </authorList>
    </citation>
    <scope>NUCLEOTIDE SEQUENCE [LARGE SCALE GENOMIC DNA]</scope>
    <source>
        <strain evidence="1 2">E4A9</strain>
        <plasmid evidence="2">Plasmid pcme4a9i</plasmid>
    </source>
</reference>
<dbReference type="STRING" id="450378.GCA_001661675_03215"/>
<evidence type="ECO:0000313" key="1">
    <source>
        <dbReference type="EMBL" id="ARU17842.1"/>
    </source>
</evidence>
<geneLocation type="plasmid" evidence="2">
    <name>pcme4a9i</name>
</geneLocation>
<gene>
    <name evidence="1" type="ORF">A9D14_16000</name>
</gene>
<dbReference type="Gene3D" id="3.40.50.11900">
    <property type="match status" value="1"/>
</dbReference>
<protein>
    <recommendedName>
        <fullName evidence="3">2-hydroxyacyl-CoA dehydratase</fullName>
    </recommendedName>
</protein>
<proteinExistence type="predicted"/>
<organism evidence="1 2">
    <name type="scientific">Croceicoccus marinus</name>
    <dbReference type="NCBI Taxonomy" id="450378"/>
    <lineage>
        <taxon>Bacteria</taxon>
        <taxon>Pseudomonadati</taxon>
        <taxon>Pseudomonadota</taxon>
        <taxon>Alphaproteobacteria</taxon>
        <taxon>Sphingomonadales</taxon>
        <taxon>Erythrobacteraceae</taxon>
        <taxon>Croceicoccus</taxon>
    </lineage>
</organism>